<evidence type="ECO:0000256" key="3">
    <source>
        <dbReference type="ARBA" id="ARBA00023027"/>
    </source>
</evidence>
<accession>A0ABY4ANL0</accession>
<dbReference type="Pfam" id="PF02826">
    <property type="entry name" value="2-Hacid_dh_C"/>
    <property type="match status" value="1"/>
</dbReference>
<name>A0ABY4ANL0_9BURK</name>
<dbReference type="InterPro" id="IPR029753">
    <property type="entry name" value="D-isomer_DH_CS"/>
</dbReference>
<dbReference type="InterPro" id="IPR006140">
    <property type="entry name" value="D-isomer_DH_NAD-bd"/>
</dbReference>
<keyword evidence="8" id="KW-1185">Reference proteome</keyword>
<evidence type="ECO:0000259" key="6">
    <source>
        <dbReference type="Pfam" id="PF02826"/>
    </source>
</evidence>
<dbReference type="PROSITE" id="PS00671">
    <property type="entry name" value="D_2_HYDROXYACID_DH_3"/>
    <property type="match status" value="1"/>
</dbReference>
<evidence type="ECO:0000259" key="5">
    <source>
        <dbReference type="Pfam" id="PF00389"/>
    </source>
</evidence>
<dbReference type="InterPro" id="IPR029752">
    <property type="entry name" value="D-isomer_DH_CS1"/>
</dbReference>
<organism evidence="7 8">
    <name type="scientific">Orrella daihaiensis</name>
    <dbReference type="NCBI Taxonomy" id="2782176"/>
    <lineage>
        <taxon>Bacteria</taxon>
        <taxon>Pseudomonadati</taxon>
        <taxon>Pseudomonadota</taxon>
        <taxon>Betaproteobacteria</taxon>
        <taxon>Burkholderiales</taxon>
        <taxon>Alcaligenaceae</taxon>
        <taxon>Orrella</taxon>
    </lineage>
</organism>
<dbReference type="SUPFAM" id="SSF52283">
    <property type="entry name" value="Formate/glycerate dehydrogenase catalytic domain-like"/>
    <property type="match status" value="1"/>
</dbReference>
<evidence type="ECO:0000256" key="2">
    <source>
        <dbReference type="ARBA" id="ARBA00023002"/>
    </source>
</evidence>
<evidence type="ECO:0000256" key="1">
    <source>
        <dbReference type="ARBA" id="ARBA00005854"/>
    </source>
</evidence>
<dbReference type="InterPro" id="IPR050223">
    <property type="entry name" value="D-isomer_2-hydroxyacid_DH"/>
</dbReference>
<dbReference type="EMBL" id="CP063982">
    <property type="protein sequence ID" value="UOD50632.1"/>
    <property type="molecule type" value="Genomic_DNA"/>
</dbReference>
<sequence length="317" mass="33642">MPDFRVLLTNPIHRVAQARLGELVELVIAPDAQAQTFRSLAVDCDAMIVRSHLPADVFENTTRMKYVVRHGVGLDMVPVTAATAKGIAVANLPGSNTQAVVEYVLAAMFALRRNLVGINDVLRGEGWETAKPLSNDCIELAGGVLGVVGYGSIGQRLGSIAHALGMRVVAHTRRPQMVASPAVAVDLTELMRVSDVIVLACPHTEQTHHLMNAQVLSQAKASALLINVARGPVVDTPALVDALLEGRLAGAALDVHENGPLTGREPIFECPNVLLTPHLAGNTSTALSHMSQWAVDTLLALMAGQRPDNVVNPEVFG</sequence>
<dbReference type="PROSITE" id="PS00065">
    <property type="entry name" value="D_2_HYDROXYACID_DH_1"/>
    <property type="match status" value="1"/>
</dbReference>
<feature type="domain" description="D-isomer specific 2-hydroxyacid dehydrogenase NAD-binding" evidence="6">
    <location>
        <begin position="105"/>
        <end position="280"/>
    </location>
</feature>
<proteinExistence type="inferred from homology"/>
<reference evidence="7 8" key="1">
    <citation type="submission" date="2020-11" db="EMBL/GenBank/DDBJ databases">
        <title>Algicoccus daihaiensis sp.nov., isolated from Daihai Lake in Inner Mongolia.</title>
        <authorList>
            <person name="Kai J."/>
        </authorList>
    </citation>
    <scope>NUCLEOTIDE SEQUENCE [LARGE SCALE GENOMIC DNA]</scope>
    <source>
        <strain evidence="8">f23</strain>
    </source>
</reference>
<gene>
    <name evidence="7" type="ORF">DHf2319_01460</name>
</gene>
<dbReference type="Pfam" id="PF00389">
    <property type="entry name" value="2-Hacid_dh"/>
    <property type="match status" value="1"/>
</dbReference>
<dbReference type="Gene3D" id="3.40.50.720">
    <property type="entry name" value="NAD(P)-binding Rossmann-like Domain"/>
    <property type="match status" value="2"/>
</dbReference>
<dbReference type="SUPFAM" id="SSF51735">
    <property type="entry name" value="NAD(P)-binding Rossmann-fold domains"/>
    <property type="match status" value="1"/>
</dbReference>
<dbReference type="PANTHER" id="PTHR10996:SF178">
    <property type="entry name" value="2-HYDROXYACID DEHYDROGENASE YGL185C-RELATED"/>
    <property type="match status" value="1"/>
</dbReference>
<keyword evidence="2 4" id="KW-0560">Oxidoreductase</keyword>
<dbReference type="InterPro" id="IPR036291">
    <property type="entry name" value="NAD(P)-bd_dom_sf"/>
</dbReference>
<evidence type="ECO:0000313" key="7">
    <source>
        <dbReference type="EMBL" id="UOD50632.1"/>
    </source>
</evidence>
<dbReference type="PANTHER" id="PTHR10996">
    <property type="entry name" value="2-HYDROXYACID DEHYDROGENASE-RELATED"/>
    <property type="match status" value="1"/>
</dbReference>
<protein>
    <submittedName>
        <fullName evidence="7">Hydroxyacid dehydrogenase</fullName>
    </submittedName>
</protein>
<feature type="domain" description="D-isomer specific 2-hydroxyacid dehydrogenase catalytic" evidence="5">
    <location>
        <begin position="6"/>
        <end position="312"/>
    </location>
</feature>
<evidence type="ECO:0000313" key="8">
    <source>
        <dbReference type="Proteomes" id="UP000831607"/>
    </source>
</evidence>
<comment type="similarity">
    <text evidence="1 4">Belongs to the D-isomer specific 2-hydroxyacid dehydrogenase family.</text>
</comment>
<evidence type="ECO:0000256" key="4">
    <source>
        <dbReference type="RuleBase" id="RU003719"/>
    </source>
</evidence>
<dbReference type="Proteomes" id="UP000831607">
    <property type="component" value="Chromosome"/>
</dbReference>
<keyword evidence="3" id="KW-0520">NAD</keyword>
<dbReference type="InterPro" id="IPR006139">
    <property type="entry name" value="D-isomer_2_OHA_DH_cat_dom"/>
</dbReference>
<dbReference type="RefSeq" id="WP_243479040.1">
    <property type="nucleotide sequence ID" value="NZ_CP063982.1"/>
</dbReference>